<dbReference type="GO" id="GO:0005524">
    <property type="term" value="F:ATP binding"/>
    <property type="evidence" value="ECO:0007669"/>
    <property type="project" value="UniProtKB-KW"/>
</dbReference>
<dbReference type="Pfam" id="PF00005">
    <property type="entry name" value="ABC_tran"/>
    <property type="match status" value="1"/>
</dbReference>
<feature type="transmembrane region" description="Helical" evidence="8">
    <location>
        <begin position="172"/>
        <end position="190"/>
    </location>
</feature>
<dbReference type="SUPFAM" id="SSF90123">
    <property type="entry name" value="ABC transporter transmembrane region"/>
    <property type="match status" value="1"/>
</dbReference>
<feature type="transmembrane region" description="Helical" evidence="8">
    <location>
        <begin position="249"/>
        <end position="273"/>
    </location>
</feature>
<comment type="caution">
    <text evidence="11">The sequence shown here is derived from an EMBL/GenBank/DDBJ whole genome shotgun (WGS) entry which is preliminary data.</text>
</comment>
<keyword evidence="7 8" id="KW-0472">Membrane</keyword>
<dbReference type="Proteomes" id="UP000239863">
    <property type="component" value="Unassembled WGS sequence"/>
</dbReference>
<dbReference type="RefSeq" id="WP_104410263.1">
    <property type="nucleotide sequence ID" value="NZ_PTIS01000013.1"/>
</dbReference>
<feature type="domain" description="ABC transmembrane type-1" evidence="10">
    <location>
        <begin position="33"/>
        <end position="315"/>
    </location>
</feature>
<keyword evidence="3 8" id="KW-0812">Transmembrane</keyword>
<feature type="transmembrane region" description="Helical" evidence="8">
    <location>
        <begin position="32"/>
        <end position="52"/>
    </location>
</feature>
<evidence type="ECO:0000256" key="5">
    <source>
        <dbReference type="ARBA" id="ARBA00022840"/>
    </source>
</evidence>
<evidence type="ECO:0000256" key="2">
    <source>
        <dbReference type="ARBA" id="ARBA00022448"/>
    </source>
</evidence>
<dbReference type="InterPro" id="IPR003439">
    <property type="entry name" value="ABC_transporter-like_ATP-bd"/>
</dbReference>
<keyword evidence="2" id="KW-0813">Transport</keyword>
<dbReference type="CDD" id="cd18540">
    <property type="entry name" value="ABC_6TM_exporter_like"/>
    <property type="match status" value="1"/>
</dbReference>
<evidence type="ECO:0000259" key="10">
    <source>
        <dbReference type="PROSITE" id="PS50929"/>
    </source>
</evidence>
<sequence length="610" mass="68837">MARIDEDKSTQKLDIGIWRRFFKYLLEFKKGLIFLAILMVGVAGVDAIMPLLTRYAIDNFIVGKSLEGIKTFAIVYFVIVVFQVLNIKLFIMQAGKIETHLAYHIRNLGFKRLQQLSFSYYDNSSVGWLMARMTSDVAKLSEIISWGLIDMVWALVLMVSFIGIMLYNNVKLTLISMCVVPPLFFIGMYFQKKILKSYRSVRKLNSQLTADFSEEISGAKTTKTLVREEENLNEFKEDATKMRNSSVRAAMFSALFLPIVLSMGSIGTGFALWFGGNSVMAGTLSYGTFVMFISYTIQFFDPVSQLAGTLAELKNAQASAERIISLIETEPDIWDREDVIEKYGDLFDAKKENWDKIHGDIEFKDVCFSYKNGEKVLENFNLKVKQGETVALVGETGSGKSTIVNLLCRFYEPTSGEILIDGKDYRERSMLWLQSNIGYVLQSPHLFSGTIKDNIIYGKLEATDEEIERASKLVNAHSFIMKMEKGYDSEVGEGGGNLSTGEKQLISFARAIVANPALFVLDEATSSIDTETERMIQNAIEKVLSDRTSFVVAHRLSTIVSADKILVIGKGKITEHGTHRELIRKKGYYYNLYTNQLLLEKEMESKTVVS</sequence>
<dbReference type="CDD" id="cd03254">
    <property type="entry name" value="ABCC_Glucan_exporter_like"/>
    <property type="match status" value="1"/>
</dbReference>
<proteinExistence type="predicted"/>
<dbReference type="InterPro" id="IPR036640">
    <property type="entry name" value="ABC1_TM_sf"/>
</dbReference>
<dbReference type="STRING" id="37659.GCA_000703125_01906"/>
<dbReference type="Gene3D" id="1.20.1560.10">
    <property type="entry name" value="ABC transporter type 1, transmembrane domain"/>
    <property type="match status" value="1"/>
</dbReference>
<comment type="subcellular location">
    <subcellularLocation>
        <location evidence="1">Cell membrane</location>
        <topology evidence="1">Multi-pass membrane protein</topology>
    </subcellularLocation>
</comment>
<evidence type="ECO:0000313" key="12">
    <source>
        <dbReference type="Proteomes" id="UP000239863"/>
    </source>
</evidence>
<dbReference type="AlphaFoldDB" id="A0A2S6FWD1"/>
<evidence type="ECO:0000256" key="1">
    <source>
        <dbReference type="ARBA" id="ARBA00004651"/>
    </source>
</evidence>
<dbReference type="GO" id="GO:0016887">
    <property type="term" value="F:ATP hydrolysis activity"/>
    <property type="evidence" value="ECO:0007669"/>
    <property type="project" value="InterPro"/>
</dbReference>
<keyword evidence="5 11" id="KW-0067">ATP-binding</keyword>
<keyword evidence="6 8" id="KW-1133">Transmembrane helix</keyword>
<dbReference type="InterPro" id="IPR003593">
    <property type="entry name" value="AAA+_ATPase"/>
</dbReference>
<accession>A0A2S6FWD1</accession>
<dbReference type="SUPFAM" id="SSF52540">
    <property type="entry name" value="P-loop containing nucleoside triphosphate hydrolases"/>
    <property type="match status" value="1"/>
</dbReference>
<dbReference type="InterPro" id="IPR027417">
    <property type="entry name" value="P-loop_NTPase"/>
</dbReference>
<evidence type="ECO:0000313" key="11">
    <source>
        <dbReference type="EMBL" id="PPK47812.1"/>
    </source>
</evidence>
<dbReference type="InterPro" id="IPR039421">
    <property type="entry name" value="Type_1_exporter"/>
</dbReference>
<dbReference type="GO" id="GO:0005886">
    <property type="term" value="C:plasma membrane"/>
    <property type="evidence" value="ECO:0007669"/>
    <property type="project" value="UniProtKB-SubCell"/>
</dbReference>
<protein>
    <submittedName>
        <fullName evidence="11">ATP-binding cassette subfamily B protein</fullName>
    </submittedName>
</protein>
<dbReference type="PANTHER" id="PTHR43394:SF1">
    <property type="entry name" value="ATP-BINDING CASSETTE SUB-FAMILY B MEMBER 10, MITOCHONDRIAL"/>
    <property type="match status" value="1"/>
</dbReference>
<evidence type="ECO:0000256" key="7">
    <source>
        <dbReference type="ARBA" id="ARBA00023136"/>
    </source>
</evidence>
<evidence type="ECO:0000256" key="4">
    <source>
        <dbReference type="ARBA" id="ARBA00022741"/>
    </source>
</evidence>
<dbReference type="EMBL" id="PTIS01000013">
    <property type="protein sequence ID" value="PPK47812.1"/>
    <property type="molecule type" value="Genomic_DNA"/>
</dbReference>
<evidence type="ECO:0000256" key="3">
    <source>
        <dbReference type="ARBA" id="ARBA00022692"/>
    </source>
</evidence>
<reference evidence="11 12" key="1">
    <citation type="submission" date="2018-02" db="EMBL/GenBank/DDBJ databases">
        <title>Genomic Encyclopedia of Archaeal and Bacterial Type Strains, Phase II (KMG-II): from individual species to whole genera.</title>
        <authorList>
            <person name="Goeker M."/>
        </authorList>
    </citation>
    <scope>NUCLEOTIDE SEQUENCE [LARGE SCALE GENOMIC DNA]</scope>
    <source>
        <strain evidence="11 12">DSM 15099</strain>
    </source>
</reference>
<evidence type="ECO:0000256" key="6">
    <source>
        <dbReference type="ARBA" id="ARBA00022989"/>
    </source>
</evidence>
<dbReference type="Pfam" id="PF00664">
    <property type="entry name" value="ABC_membrane"/>
    <property type="match status" value="1"/>
</dbReference>
<dbReference type="PROSITE" id="PS50929">
    <property type="entry name" value="ABC_TM1F"/>
    <property type="match status" value="1"/>
</dbReference>
<dbReference type="SMART" id="SM00382">
    <property type="entry name" value="AAA"/>
    <property type="match status" value="1"/>
</dbReference>
<gene>
    <name evidence="11" type="ORF">BD821_11332</name>
</gene>
<dbReference type="PROSITE" id="PS50893">
    <property type="entry name" value="ABC_TRANSPORTER_2"/>
    <property type="match status" value="1"/>
</dbReference>
<dbReference type="GO" id="GO:0015421">
    <property type="term" value="F:ABC-type oligopeptide transporter activity"/>
    <property type="evidence" value="ECO:0007669"/>
    <property type="project" value="TreeGrafter"/>
</dbReference>
<evidence type="ECO:0000259" key="9">
    <source>
        <dbReference type="PROSITE" id="PS50893"/>
    </source>
</evidence>
<feature type="transmembrane region" description="Helical" evidence="8">
    <location>
        <begin position="143"/>
        <end position="166"/>
    </location>
</feature>
<organism evidence="11 12">
    <name type="scientific">Clostridium algidicarnis DSM 15099</name>
    <dbReference type="NCBI Taxonomy" id="1121295"/>
    <lineage>
        <taxon>Bacteria</taxon>
        <taxon>Bacillati</taxon>
        <taxon>Bacillota</taxon>
        <taxon>Clostridia</taxon>
        <taxon>Eubacteriales</taxon>
        <taxon>Clostridiaceae</taxon>
        <taxon>Clostridium</taxon>
    </lineage>
</organism>
<dbReference type="PANTHER" id="PTHR43394">
    <property type="entry name" value="ATP-DEPENDENT PERMEASE MDL1, MITOCHONDRIAL"/>
    <property type="match status" value="1"/>
</dbReference>
<evidence type="ECO:0000256" key="8">
    <source>
        <dbReference type="SAM" id="Phobius"/>
    </source>
</evidence>
<name>A0A2S6FWD1_9CLOT</name>
<keyword evidence="4" id="KW-0547">Nucleotide-binding</keyword>
<feature type="transmembrane region" description="Helical" evidence="8">
    <location>
        <begin position="72"/>
        <end position="91"/>
    </location>
</feature>
<dbReference type="OrthoDB" id="9762778at2"/>
<dbReference type="Gene3D" id="3.40.50.300">
    <property type="entry name" value="P-loop containing nucleotide triphosphate hydrolases"/>
    <property type="match status" value="1"/>
</dbReference>
<feature type="domain" description="ABC transporter" evidence="9">
    <location>
        <begin position="361"/>
        <end position="595"/>
    </location>
</feature>
<dbReference type="InterPro" id="IPR011527">
    <property type="entry name" value="ABC1_TM_dom"/>
</dbReference>
<dbReference type="FunFam" id="3.40.50.300:FF:000287">
    <property type="entry name" value="Multidrug ABC transporter ATP-binding protein"/>
    <property type="match status" value="1"/>
</dbReference>